<feature type="non-terminal residue" evidence="2">
    <location>
        <position position="1"/>
    </location>
</feature>
<protein>
    <submittedName>
        <fullName evidence="2">Uncharacterized protein</fullName>
    </submittedName>
</protein>
<dbReference type="EMBL" id="BNCP01000040">
    <property type="protein sequence ID" value="GIL87694.1"/>
    <property type="molecule type" value="Genomic_DNA"/>
</dbReference>
<dbReference type="Proteomes" id="UP000747110">
    <property type="component" value="Unassembled WGS sequence"/>
</dbReference>
<feature type="compositionally biased region" description="Polar residues" evidence="1">
    <location>
        <begin position="149"/>
        <end position="163"/>
    </location>
</feature>
<sequence length="345" mass="38349">GKKLIARSRVSRRDKMHILATSNFTKDGRPSTSFNMLGPFRLSAALWVTTKAIVMSAAQHANTCIRFQTPYVATLSLPHGPTRLSCQQRPQWQQRDKRGPLSSHHPTRKRSRFNSTCRIHSILMHGSSPVDIVRTQKPPDQKEAPDSYTRLQTTKMRTQSARPASSRCGIQRILPLVVPHRLTHMLERTKSPSSCSSAPMNACVTSGSISGPRKLMSSMKCSVGREPLSEKTSKTPIQTRLKSSQLMASIKKMNLSKSTYPGSKAPTSMTLETTASAMPACLQRPLTWDSFRGAEPPPPRVYTWRSCSFVGACVFAAPDATFARFVKYLCGRVEQHYANRSTDGR</sequence>
<evidence type="ECO:0000256" key="1">
    <source>
        <dbReference type="SAM" id="MobiDB-lite"/>
    </source>
</evidence>
<feature type="region of interest" description="Disordered" evidence="1">
    <location>
        <begin position="131"/>
        <end position="166"/>
    </location>
</feature>
<proteinExistence type="predicted"/>
<comment type="caution">
    <text evidence="2">The sequence shown here is derived from an EMBL/GenBank/DDBJ whole genome shotgun (WGS) entry which is preliminary data.</text>
</comment>
<dbReference type="AlphaFoldDB" id="A0A8J4FRW4"/>
<feature type="compositionally biased region" description="Polar residues" evidence="1">
    <location>
        <begin position="84"/>
        <end position="93"/>
    </location>
</feature>
<accession>A0A8J4FRW4</accession>
<reference evidence="2" key="1">
    <citation type="journal article" date="2021" name="Proc. Natl. Acad. Sci. U.S.A.">
        <title>Three genomes in the algal genus Volvox reveal the fate of a haploid sex-determining region after a transition to homothallism.</title>
        <authorList>
            <person name="Yamamoto K."/>
            <person name="Hamaji T."/>
            <person name="Kawai-Toyooka H."/>
            <person name="Matsuzaki R."/>
            <person name="Takahashi F."/>
            <person name="Nishimura Y."/>
            <person name="Kawachi M."/>
            <person name="Noguchi H."/>
            <person name="Minakuchi Y."/>
            <person name="Umen J.G."/>
            <person name="Toyoda A."/>
            <person name="Nozaki H."/>
        </authorList>
    </citation>
    <scope>NUCLEOTIDE SEQUENCE</scope>
    <source>
        <strain evidence="2">NIES-3786</strain>
    </source>
</reference>
<keyword evidence="3" id="KW-1185">Reference proteome</keyword>
<organism evidence="2 3">
    <name type="scientific">Volvox reticuliferus</name>
    <dbReference type="NCBI Taxonomy" id="1737510"/>
    <lineage>
        <taxon>Eukaryota</taxon>
        <taxon>Viridiplantae</taxon>
        <taxon>Chlorophyta</taxon>
        <taxon>core chlorophytes</taxon>
        <taxon>Chlorophyceae</taxon>
        <taxon>CS clade</taxon>
        <taxon>Chlamydomonadales</taxon>
        <taxon>Volvocaceae</taxon>
        <taxon>Volvox</taxon>
    </lineage>
</organism>
<evidence type="ECO:0000313" key="3">
    <source>
        <dbReference type="Proteomes" id="UP000747110"/>
    </source>
</evidence>
<name>A0A8J4FRW4_9CHLO</name>
<evidence type="ECO:0000313" key="2">
    <source>
        <dbReference type="EMBL" id="GIL87694.1"/>
    </source>
</evidence>
<gene>
    <name evidence="2" type="ORF">Vretifemale_15739</name>
</gene>
<feature type="region of interest" description="Disordered" evidence="1">
    <location>
        <begin position="82"/>
        <end position="112"/>
    </location>
</feature>